<sequence>MAEDYTLKVPTPSSIYPRLTPDETFSVLLAANQSRPANKRFPTEILLLVIWELHPINPDFSRTLNSHRGDLRFYDSMSFADFLYRLRCFFPELVVISHGRDGEESSCSVTLQHNPSGRIWEFTDSGGGCMAWIPVQDYRPKDTEDDEERATSSMEEVKRTFIPDTIQLLNTLFGTVDGRRYIYYHPTADADRPTVDERYVAVPNTIVMDHIMDEDEALWPYTPWDPVGISTSDLSSFKSLLLPNMKYNIEHREVDPVSGTADLTTIISSSLLFYRLLCHYSWLHNNANDMAPITSVWQVRLTHRRTGVSIIFMDNRGLLDIRAEEGAEKVMDHIINLVNGLCSDKCSHPYGMVAGTVAQRDLYDT</sequence>
<reference evidence="1" key="1">
    <citation type="submission" date="2021-10" db="EMBL/GenBank/DDBJ databases">
        <title>De novo Genome Assembly of Clathrus columnatus (Basidiomycota, Fungi) Using Illumina and Nanopore Sequence Data.</title>
        <authorList>
            <person name="Ogiso-Tanaka E."/>
            <person name="Itagaki H."/>
            <person name="Hosoya T."/>
            <person name="Hosaka K."/>
        </authorList>
    </citation>
    <scope>NUCLEOTIDE SEQUENCE</scope>
    <source>
        <strain evidence="1">MO-923</strain>
    </source>
</reference>
<dbReference type="EMBL" id="BPWL01000003">
    <property type="protein sequence ID" value="GJJ08063.1"/>
    <property type="molecule type" value="Genomic_DNA"/>
</dbReference>
<evidence type="ECO:0000313" key="1">
    <source>
        <dbReference type="EMBL" id="GJJ08063.1"/>
    </source>
</evidence>
<dbReference type="Proteomes" id="UP001050691">
    <property type="component" value="Unassembled WGS sequence"/>
</dbReference>
<gene>
    <name evidence="1" type="ORF">Clacol_002270</name>
</gene>
<protein>
    <submittedName>
        <fullName evidence="1">Uncharacterized protein</fullName>
    </submittedName>
</protein>
<accession>A0AAV5A4D0</accession>
<keyword evidence="2" id="KW-1185">Reference proteome</keyword>
<evidence type="ECO:0000313" key="2">
    <source>
        <dbReference type="Proteomes" id="UP001050691"/>
    </source>
</evidence>
<comment type="caution">
    <text evidence="1">The sequence shown here is derived from an EMBL/GenBank/DDBJ whole genome shotgun (WGS) entry which is preliminary data.</text>
</comment>
<name>A0AAV5A4D0_9AGAM</name>
<dbReference type="AlphaFoldDB" id="A0AAV5A4D0"/>
<organism evidence="1 2">
    <name type="scientific">Clathrus columnatus</name>
    <dbReference type="NCBI Taxonomy" id="1419009"/>
    <lineage>
        <taxon>Eukaryota</taxon>
        <taxon>Fungi</taxon>
        <taxon>Dikarya</taxon>
        <taxon>Basidiomycota</taxon>
        <taxon>Agaricomycotina</taxon>
        <taxon>Agaricomycetes</taxon>
        <taxon>Phallomycetidae</taxon>
        <taxon>Phallales</taxon>
        <taxon>Clathraceae</taxon>
        <taxon>Clathrus</taxon>
    </lineage>
</organism>
<proteinExistence type="predicted"/>